<evidence type="ECO:0000313" key="7">
    <source>
        <dbReference type="Proteomes" id="UP001497382"/>
    </source>
</evidence>
<dbReference type="CDD" id="cd02440">
    <property type="entry name" value="AdoMet_MTases"/>
    <property type="match status" value="1"/>
</dbReference>
<keyword evidence="7" id="KW-1185">Reference proteome</keyword>
<evidence type="ECO:0000259" key="5">
    <source>
        <dbReference type="Pfam" id="PF22528"/>
    </source>
</evidence>
<dbReference type="AlphaFoldDB" id="A0AAV2AU56"/>
<evidence type="ECO:0000256" key="1">
    <source>
        <dbReference type="ARBA" id="ARBA00022603"/>
    </source>
</evidence>
<dbReference type="EMBL" id="CAXIEN010000206">
    <property type="protein sequence ID" value="CAL1286594.1"/>
    <property type="molecule type" value="Genomic_DNA"/>
</dbReference>
<gene>
    <name evidence="6" type="ORF">LARSCL_LOCUS14339</name>
</gene>
<organism evidence="6 7">
    <name type="scientific">Larinioides sclopetarius</name>
    <dbReference type="NCBI Taxonomy" id="280406"/>
    <lineage>
        <taxon>Eukaryota</taxon>
        <taxon>Metazoa</taxon>
        <taxon>Ecdysozoa</taxon>
        <taxon>Arthropoda</taxon>
        <taxon>Chelicerata</taxon>
        <taxon>Arachnida</taxon>
        <taxon>Araneae</taxon>
        <taxon>Araneomorphae</taxon>
        <taxon>Entelegynae</taxon>
        <taxon>Araneoidea</taxon>
        <taxon>Araneidae</taxon>
        <taxon>Larinioides</taxon>
    </lineage>
</organism>
<dbReference type="InterPro" id="IPR055135">
    <property type="entry name" value="PRMT_dom"/>
</dbReference>
<dbReference type="GO" id="GO:0005634">
    <property type="term" value="C:nucleus"/>
    <property type="evidence" value="ECO:0007669"/>
    <property type="project" value="TreeGrafter"/>
</dbReference>
<keyword evidence="2 4" id="KW-0808">Transferase</keyword>
<dbReference type="SUPFAM" id="SSF48452">
    <property type="entry name" value="TPR-like"/>
    <property type="match status" value="1"/>
</dbReference>
<evidence type="ECO:0000313" key="6">
    <source>
        <dbReference type="EMBL" id="CAL1286594.1"/>
    </source>
</evidence>
<dbReference type="Pfam" id="PF06325">
    <property type="entry name" value="PrmA"/>
    <property type="match status" value="1"/>
</dbReference>
<dbReference type="PROSITE" id="PS51678">
    <property type="entry name" value="SAM_MT_PRMT"/>
    <property type="match status" value="1"/>
</dbReference>
<dbReference type="InterPro" id="IPR029063">
    <property type="entry name" value="SAM-dependent_MTases_sf"/>
</dbReference>
<dbReference type="Gene3D" id="2.70.160.11">
    <property type="entry name" value="Hnrnp arginine n-methyltransferase1"/>
    <property type="match status" value="2"/>
</dbReference>
<evidence type="ECO:0000256" key="2">
    <source>
        <dbReference type="ARBA" id="ARBA00022679"/>
    </source>
</evidence>
<dbReference type="InterPro" id="IPR011990">
    <property type="entry name" value="TPR-like_helical_dom_sf"/>
</dbReference>
<comment type="caution">
    <text evidence="6">The sequence shown here is derived from an EMBL/GenBank/DDBJ whole genome shotgun (WGS) entry which is preliminary data.</text>
</comment>
<dbReference type="Pfam" id="PF22528">
    <property type="entry name" value="PRMT_C"/>
    <property type="match status" value="2"/>
</dbReference>
<keyword evidence="1 4" id="KW-0489">Methyltransferase</keyword>
<protein>
    <recommendedName>
        <fullName evidence="5">Protein arginine N-methyltransferase domain-containing protein</fullName>
    </recommendedName>
</protein>
<accession>A0AAV2AU56</accession>
<feature type="domain" description="Protein arginine N-methyltransferase" evidence="5">
    <location>
        <begin position="268"/>
        <end position="399"/>
    </location>
</feature>
<name>A0AAV2AU56_9ARAC</name>
<dbReference type="InterPro" id="IPR025799">
    <property type="entry name" value="Arg_MeTrfase"/>
</dbReference>
<dbReference type="PANTHER" id="PTHR11006:SF60">
    <property type="entry name" value="PROTEIN ARGININE N-METHYLTRANSFERASE 9"/>
    <property type="match status" value="1"/>
</dbReference>
<dbReference type="Gene3D" id="3.40.50.150">
    <property type="entry name" value="Vaccinia Virus protein VP39"/>
    <property type="match status" value="1"/>
</dbReference>
<dbReference type="SUPFAM" id="SSF53335">
    <property type="entry name" value="S-adenosyl-L-methionine-dependent methyltransferases"/>
    <property type="match status" value="2"/>
</dbReference>
<dbReference type="GO" id="GO:0032259">
    <property type="term" value="P:methylation"/>
    <property type="evidence" value="ECO:0007669"/>
    <property type="project" value="UniProtKB-KW"/>
</dbReference>
<feature type="domain" description="Protein arginine N-methyltransferase" evidence="5">
    <location>
        <begin position="587"/>
        <end position="731"/>
    </location>
</feature>
<reference evidence="6 7" key="1">
    <citation type="submission" date="2024-04" db="EMBL/GenBank/DDBJ databases">
        <authorList>
            <person name="Rising A."/>
            <person name="Reimegard J."/>
            <person name="Sonavane S."/>
            <person name="Akerstrom W."/>
            <person name="Nylinder S."/>
            <person name="Hedman E."/>
            <person name="Kallberg Y."/>
        </authorList>
    </citation>
    <scope>NUCLEOTIDE SEQUENCE [LARGE SCALE GENOMIC DNA]</scope>
</reference>
<proteinExistence type="predicted"/>
<keyword evidence="3 4" id="KW-0949">S-adenosyl-L-methionine</keyword>
<dbReference type="GO" id="GO:0042054">
    <property type="term" value="F:histone methyltransferase activity"/>
    <property type="evidence" value="ECO:0007669"/>
    <property type="project" value="TreeGrafter"/>
</dbReference>
<evidence type="ECO:0000256" key="3">
    <source>
        <dbReference type="ARBA" id="ARBA00022691"/>
    </source>
</evidence>
<dbReference type="PANTHER" id="PTHR11006">
    <property type="entry name" value="PROTEIN ARGININE N-METHYLTRANSFERASE"/>
    <property type="match status" value="1"/>
</dbReference>
<dbReference type="Proteomes" id="UP001497382">
    <property type="component" value="Unassembled WGS sequence"/>
</dbReference>
<sequence>MESATEDWNQGRQLLLQRCKSRALSCLNEREYSRAFAHFIVALTVEPSVKGELLNAFLFTLEKLSEKLEKEKQVNEVLMCYEQALDVLPHDSHVLHGLATTLFRWHFVMLNDKERNLAYKRAIKRAVEEGYKHVLDIGAGTGILSMMAVDANAEKVYACEASEIMFAVLQNVVKMNEKSIQVFPKFSTDLVIEEDLPEKVSLIVTEIFDAGLFGENSLETLDHAWEHLLQKDTDDLSPSDENDISPSCPNHLDKSNVNVCRSKVIPYSADVYVVPVESDKFCKAFRLDNKIMQAFDIKEDVIPQYLDEEPYTTEKISNIKFKYLSEPSCILKANFNSPQDIKLLLQGKILNPSYKCTESGNLDAFVMWFDLHLDDKETISTAPKEGSDSGCWEQAIFHVLPQYLDGASSFCNVGDDIEAEFLCRGHFQLKKVKLPNSPPAGNFNQKLTMDPSLIYYLNSYGAGDTINLNLKDISPVDNASILDISTFPCLSLKSLKDTSSIASVLRTQYQSEIEQLRDMYGISHERLSFKSYEDFCNSKMQCDFLIVDPVETCGLLKKNLLEDVTVLRMQCLKETGLVVPGQIEIIAVLVESETLKEHSKLISDERVDDFKISQIMNAYKCQIHQDIQYSSLLHKKITEPFKLCSIDLNNTSETGIKSFFKDAFKTAEVEVATSGKVTAVIYWFAIKYHSSFTVNTSDPGGLWKQAASVLDEEVQVQKGDKLCLQYSLKNSCFQIGVASN</sequence>
<evidence type="ECO:0000256" key="4">
    <source>
        <dbReference type="PROSITE-ProRule" id="PRU01015"/>
    </source>
</evidence>
<dbReference type="GO" id="GO:0016274">
    <property type="term" value="F:protein-arginine N-methyltransferase activity"/>
    <property type="evidence" value="ECO:0007669"/>
    <property type="project" value="InterPro"/>
</dbReference>